<sequence>MNNYFRETIILKKKNCSSADTEDIFRQPNPKQTQPTQVTEQNQWTIQQCDSEILSDIETPAKSRMADSIIKEFELENSANVGSNNKQSRPTIDVINEALSSKYRLRGENETLLFIMIGTYIINICLHLEHMLSPRQHDYKKYIGLLVDFLTSLYYIYDSYYKVKKMENEFHINIILHLLSGPVQLFLNVAYFMQFHQFCWFSIILKSLKLFATNFQKQNLSDIYNTFVNSLPIIFTSIVVYFVFTYLCTILYCDVNKHYFKNIGVSAFTLLQILTIDGWGDITKQLLPKTGISVIVLIFSFITILAMFFWFLIQAFQIDVMILDELVKQGKVDIDEKSISHRSQNLLPQRYYSIIFGKQQSRIVLLVWIIQLLYANMQNRLNSINDFHYICFHIFVSLIYTLHWTAVIVLKDIEAQNSYYSNIQLTFHVLSGPVAFSYSLFELITTQQIKYSPILIMFKILTNPSIRDISYIAIRVLSSSLSPYILMLILTLIVMGIIKSFYHSFESIDILDTLLIYLQTLTLDDWDGSLSKGFVQKGHYFAAVIIMFYILVCQFLLIPAFMAQACEIFQQILGISFKPRLNQDGDLNLYQYTDTNVETIVKRQSPRVFRINQSRNLIYLLLKYQKALFSYENKVHRKLLISLYGYLTNIGNLHFPKFTQLSQSEKGLLKANRPSKLVIEFKNQSIEVDSNQIQFVPNRGFQLKTLSQIQSFDQQKTRQIILKEFLQGRLLSQNVSNLILQQTPNQLHSEIVLLWYLRKEISQVEAQQFISRSDPNLFPFQLMSFLVNPQIKFPLLNLIFNAQNSQFLKSSLDIVLMNYQTKKEVLSVSLSFDEQIQQHELDLILQHYPKLSLLVSYHLRINPKFEDLSSLDTNLIAFTIKRSQTINKGIEALLNCLLECDDKKSIVDILIQLNFQNDTVLNLGILKSPEEVQFKEEYIFFEKWTQTKSFNEKIWGRFTSLVNQKMIKLDNQEFTVNNLNFAQPLLIKALFSLVKRHTSNFIIENAINKEIKMKQNLFLDYPEFFKVFFIDYSSLLDPNYNMLILESLNVILTHIERTTKQPIIQHLKLLLCQFLVQCISKMLDPQKIEISIYQFIQQLLAKDKNLNFQFAATLKLEQIEKAVRHIDCLFLLLSDLDLLSQKLHDKERFYLFCKCLQQKHKSDLLEKPLESYQNERQQKHKYNTNLIMKKKEERVIAQLF</sequence>
<feature type="transmembrane region" description="Helical" evidence="1">
    <location>
        <begin position="422"/>
        <end position="441"/>
    </location>
</feature>
<feature type="transmembrane region" description="Helical" evidence="1">
    <location>
        <begin position="292"/>
        <end position="313"/>
    </location>
</feature>
<evidence type="ECO:0000256" key="1">
    <source>
        <dbReference type="SAM" id="Phobius"/>
    </source>
</evidence>
<name>A0A8S1TPD7_PAROT</name>
<dbReference type="EMBL" id="CAJJDP010000028">
    <property type="protein sequence ID" value="CAD8153614.1"/>
    <property type="molecule type" value="Genomic_DNA"/>
</dbReference>
<keyword evidence="1" id="KW-0472">Membrane</keyword>
<feature type="transmembrane region" description="Helical" evidence="1">
    <location>
        <begin position="111"/>
        <end position="130"/>
    </location>
</feature>
<dbReference type="Proteomes" id="UP000683925">
    <property type="component" value="Unassembled WGS sequence"/>
</dbReference>
<comment type="caution">
    <text evidence="2">The sequence shown here is derived from an EMBL/GenBank/DDBJ whole genome shotgun (WGS) entry which is preliminary data.</text>
</comment>
<feature type="transmembrane region" description="Helical" evidence="1">
    <location>
        <begin position="540"/>
        <end position="562"/>
    </location>
</feature>
<feature type="transmembrane region" description="Helical" evidence="1">
    <location>
        <begin position="231"/>
        <end position="252"/>
    </location>
</feature>
<evidence type="ECO:0000313" key="2">
    <source>
        <dbReference type="EMBL" id="CAD8153614.1"/>
    </source>
</evidence>
<feature type="transmembrane region" description="Helical" evidence="1">
    <location>
        <begin position="142"/>
        <end position="160"/>
    </location>
</feature>
<organism evidence="2 3">
    <name type="scientific">Paramecium octaurelia</name>
    <dbReference type="NCBI Taxonomy" id="43137"/>
    <lineage>
        <taxon>Eukaryota</taxon>
        <taxon>Sar</taxon>
        <taxon>Alveolata</taxon>
        <taxon>Ciliophora</taxon>
        <taxon>Intramacronucleata</taxon>
        <taxon>Oligohymenophorea</taxon>
        <taxon>Peniculida</taxon>
        <taxon>Parameciidae</taxon>
        <taxon>Paramecium</taxon>
    </lineage>
</organism>
<feature type="transmembrane region" description="Helical" evidence="1">
    <location>
        <begin position="387"/>
        <end position="410"/>
    </location>
</feature>
<dbReference type="OrthoDB" id="294238at2759"/>
<evidence type="ECO:0000313" key="3">
    <source>
        <dbReference type="Proteomes" id="UP000683925"/>
    </source>
</evidence>
<reference evidence="2" key="1">
    <citation type="submission" date="2021-01" db="EMBL/GenBank/DDBJ databases">
        <authorList>
            <consortium name="Genoscope - CEA"/>
            <person name="William W."/>
        </authorList>
    </citation>
    <scope>NUCLEOTIDE SEQUENCE</scope>
</reference>
<feature type="transmembrane region" description="Helical" evidence="1">
    <location>
        <begin position="172"/>
        <end position="193"/>
    </location>
</feature>
<keyword evidence="3" id="KW-1185">Reference proteome</keyword>
<accession>A0A8S1TPD7</accession>
<keyword evidence="1" id="KW-0812">Transmembrane</keyword>
<feature type="transmembrane region" description="Helical" evidence="1">
    <location>
        <begin position="259"/>
        <end position="280"/>
    </location>
</feature>
<protein>
    <recommendedName>
        <fullName evidence="4">Ion transport domain-containing protein</fullName>
    </recommendedName>
</protein>
<dbReference type="AlphaFoldDB" id="A0A8S1TPD7"/>
<keyword evidence="1" id="KW-1133">Transmembrane helix</keyword>
<gene>
    <name evidence="2" type="ORF">POCTA_138.1.T0280093</name>
</gene>
<proteinExistence type="predicted"/>
<feature type="transmembrane region" description="Helical" evidence="1">
    <location>
        <begin position="484"/>
        <end position="502"/>
    </location>
</feature>
<evidence type="ECO:0008006" key="4">
    <source>
        <dbReference type="Google" id="ProtNLM"/>
    </source>
</evidence>